<reference evidence="2 3" key="1">
    <citation type="submission" date="2018-04" db="EMBL/GenBank/DDBJ databases">
        <title>Flavobacterium sp. nov., isolated from glacier ice.</title>
        <authorList>
            <person name="Liu Q."/>
            <person name="Xin Y.-H."/>
        </authorList>
    </citation>
    <scope>NUCLEOTIDE SEQUENCE [LARGE SCALE GENOMIC DNA]</scope>
    <source>
        <strain evidence="2 3">RB1R5</strain>
    </source>
</reference>
<dbReference type="Proteomes" id="UP000245449">
    <property type="component" value="Unassembled WGS sequence"/>
</dbReference>
<protein>
    <recommendedName>
        <fullName evidence="1">DUF7793 domain-containing protein</fullName>
    </recommendedName>
</protein>
<name>A0A2U1JHA1_9FLAO</name>
<keyword evidence="3" id="KW-1185">Reference proteome</keyword>
<dbReference type="Gene3D" id="3.40.1680.10">
    <property type="entry name" value="yp_829618.1 domain like"/>
    <property type="match status" value="1"/>
</dbReference>
<organism evidence="2 3">
    <name type="scientific">Flavobacterium psychrotolerans</name>
    <dbReference type="NCBI Taxonomy" id="2169410"/>
    <lineage>
        <taxon>Bacteria</taxon>
        <taxon>Pseudomonadati</taxon>
        <taxon>Bacteroidota</taxon>
        <taxon>Flavobacteriia</taxon>
        <taxon>Flavobacteriales</taxon>
        <taxon>Flavobacteriaceae</taxon>
        <taxon>Flavobacterium</taxon>
    </lineage>
</organism>
<evidence type="ECO:0000313" key="3">
    <source>
        <dbReference type="Proteomes" id="UP000245449"/>
    </source>
</evidence>
<dbReference type="Pfam" id="PF25056">
    <property type="entry name" value="DUF7793"/>
    <property type="match status" value="1"/>
</dbReference>
<evidence type="ECO:0000313" key="2">
    <source>
        <dbReference type="EMBL" id="PWA04384.1"/>
    </source>
</evidence>
<gene>
    <name evidence="2" type="ORF">DB895_11570</name>
</gene>
<proteinExistence type="predicted"/>
<dbReference type="EMBL" id="QCZI01000015">
    <property type="protein sequence ID" value="PWA04384.1"/>
    <property type="molecule type" value="Genomic_DNA"/>
</dbReference>
<dbReference type="InterPro" id="IPR056695">
    <property type="entry name" value="DUF7793"/>
</dbReference>
<comment type="caution">
    <text evidence="2">The sequence shown here is derived from an EMBL/GenBank/DDBJ whole genome shotgun (WGS) entry which is preliminary data.</text>
</comment>
<sequence length="141" mass="16499">MEKREFIECKYTSFWKEEHEGIIFFNYSPQLEMTLPIAKELVNDRLDYFKGNSYNVLIDVTNLKSITKEAREYMSSPDWGLKGISGGAFLSKNIVTNVILNLFISINKPTVPAKFFTKKDEALRWLIEIKHKQENRISNEN</sequence>
<dbReference type="AlphaFoldDB" id="A0A2U1JHA1"/>
<accession>A0A2U1JHA1</accession>
<dbReference type="RefSeq" id="WP_116725523.1">
    <property type="nucleotide sequence ID" value="NZ_QCZI01000015.1"/>
</dbReference>
<feature type="domain" description="DUF7793" evidence="1">
    <location>
        <begin position="19"/>
        <end position="129"/>
    </location>
</feature>
<evidence type="ECO:0000259" key="1">
    <source>
        <dbReference type="Pfam" id="PF25056"/>
    </source>
</evidence>
<dbReference type="Gene3D" id="3.40.970.30">
    <property type="entry name" value="yp_829618.1 like domains"/>
    <property type="match status" value="1"/>
</dbReference>
<dbReference type="OrthoDB" id="957652at2"/>